<comment type="caution">
    <text evidence="1">The sequence shown here is derived from an EMBL/GenBank/DDBJ whole genome shotgun (WGS) entry which is preliminary data.</text>
</comment>
<sequence>MLEQAWHVVMATDSLDDSGDKLDENTRLDLSRRLRIINRLRAKEPTLEPEDFRTHLP</sequence>
<keyword evidence="2" id="KW-1185">Reference proteome</keyword>
<evidence type="ECO:0000313" key="2">
    <source>
        <dbReference type="Proteomes" id="UP000309038"/>
    </source>
</evidence>
<proteinExistence type="predicted"/>
<dbReference type="EMBL" id="SGPJ01000290">
    <property type="protein sequence ID" value="THG95765.1"/>
    <property type="molecule type" value="Genomic_DNA"/>
</dbReference>
<accession>A0A4S4KCK7</accession>
<dbReference type="AlphaFoldDB" id="A0A4S4KCK7"/>
<name>A0A4S4KCK7_9APHY</name>
<gene>
    <name evidence="1" type="ORF">EW026_g5947</name>
</gene>
<dbReference type="Proteomes" id="UP000309038">
    <property type="component" value="Unassembled WGS sequence"/>
</dbReference>
<reference evidence="1 2" key="1">
    <citation type="submission" date="2019-02" db="EMBL/GenBank/DDBJ databases">
        <title>Genome sequencing of the rare red list fungi Phlebia centrifuga.</title>
        <authorList>
            <person name="Buettner E."/>
            <person name="Kellner H."/>
        </authorList>
    </citation>
    <scope>NUCLEOTIDE SEQUENCE [LARGE SCALE GENOMIC DNA]</scope>
    <source>
        <strain evidence="1 2">DSM 108282</strain>
    </source>
</reference>
<evidence type="ECO:0000313" key="1">
    <source>
        <dbReference type="EMBL" id="THG95765.1"/>
    </source>
</evidence>
<organism evidence="1 2">
    <name type="scientific">Hermanssonia centrifuga</name>
    <dbReference type="NCBI Taxonomy" id="98765"/>
    <lineage>
        <taxon>Eukaryota</taxon>
        <taxon>Fungi</taxon>
        <taxon>Dikarya</taxon>
        <taxon>Basidiomycota</taxon>
        <taxon>Agaricomycotina</taxon>
        <taxon>Agaricomycetes</taxon>
        <taxon>Polyporales</taxon>
        <taxon>Meruliaceae</taxon>
        <taxon>Hermanssonia</taxon>
    </lineage>
</organism>
<protein>
    <submittedName>
        <fullName evidence="1">Uncharacterized protein</fullName>
    </submittedName>
</protein>